<feature type="binding site" description="axial binding residue" evidence="9">
    <location>
        <position position="487"/>
    </location>
    <ligand>
        <name>heme</name>
        <dbReference type="ChEBI" id="CHEBI:30413"/>
    </ligand>
    <ligandPart>
        <name>Fe</name>
        <dbReference type="ChEBI" id="CHEBI:18248"/>
    </ligandPart>
</feature>
<evidence type="ECO:0000256" key="9">
    <source>
        <dbReference type="PIRSR" id="PIRSR602401-1"/>
    </source>
</evidence>
<reference evidence="11" key="1">
    <citation type="submission" date="2019-07" db="EMBL/GenBank/DDBJ databases">
        <authorList>
            <person name="Palmer J.M."/>
        </authorList>
    </citation>
    <scope>NUCLEOTIDE SEQUENCE</scope>
    <source>
        <strain evidence="11">PC9</strain>
    </source>
</reference>
<keyword evidence="7 9" id="KW-0408">Iron</keyword>
<evidence type="ECO:0000256" key="3">
    <source>
        <dbReference type="ARBA" id="ARBA00010617"/>
    </source>
</evidence>
<comment type="caution">
    <text evidence="11">The sequence shown here is derived from an EMBL/GenBank/DDBJ whole genome shotgun (WGS) entry which is preliminary data.</text>
</comment>
<keyword evidence="5 9" id="KW-0479">Metal-binding</keyword>
<keyword evidence="10" id="KW-1133">Transmembrane helix</keyword>
<feature type="transmembrane region" description="Helical" evidence="10">
    <location>
        <begin position="50"/>
        <end position="67"/>
    </location>
</feature>
<dbReference type="EMBL" id="JACETU010000003">
    <property type="protein sequence ID" value="KAF7433713.1"/>
    <property type="molecule type" value="Genomic_DNA"/>
</dbReference>
<gene>
    <name evidence="11" type="ORF">PC9H_005676</name>
</gene>
<dbReference type="GO" id="GO:0005506">
    <property type="term" value="F:iron ion binding"/>
    <property type="evidence" value="ECO:0007669"/>
    <property type="project" value="InterPro"/>
</dbReference>
<keyword evidence="8" id="KW-0503">Monooxygenase</keyword>
<accession>A0A8H7A130</accession>
<evidence type="ECO:0000256" key="1">
    <source>
        <dbReference type="ARBA" id="ARBA00001971"/>
    </source>
</evidence>
<dbReference type="Proteomes" id="UP000623687">
    <property type="component" value="Unassembled WGS sequence"/>
</dbReference>
<dbReference type="InterPro" id="IPR001128">
    <property type="entry name" value="Cyt_P450"/>
</dbReference>
<dbReference type="InterPro" id="IPR050121">
    <property type="entry name" value="Cytochrome_P450_monoxygenase"/>
</dbReference>
<keyword evidence="6" id="KW-0560">Oxidoreductase</keyword>
<dbReference type="PRINTS" id="PR00463">
    <property type="entry name" value="EP450I"/>
</dbReference>
<dbReference type="GO" id="GO:0004497">
    <property type="term" value="F:monooxygenase activity"/>
    <property type="evidence" value="ECO:0007669"/>
    <property type="project" value="UniProtKB-KW"/>
</dbReference>
<evidence type="ECO:0000256" key="4">
    <source>
        <dbReference type="ARBA" id="ARBA00022617"/>
    </source>
</evidence>
<dbReference type="Pfam" id="PF00067">
    <property type="entry name" value="p450"/>
    <property type="match status" value="1"/>
</dbReference>
<protein>
    <recommendedName>
        <fullName evidence="13">Benzoate 4-monooxygenase cytochrome P450</fullName>
    </recommendedName>
</protein>
<dbReference type="PANTHER" id="PTHR24305:SF29">
    <property type="entry name" value="BENZOATE-PARA-HYDROXYLASE"/>
    <property type="match status" value="1"/>
</dbReference>
<dbReference type="VEuPathDB" id="FungiDB:PC9H_005676"/>
<organism evidence="11 12">
    <name type="scientific">Pleurotus ostreatus</name>
    <name type="common">Oyster mushroom</name>
    <name type="synonym">White-rot fungus</name>
    <dbReference type="NCBI Taxonomy" id="5322"/>
    <lineage>
        <taxon>Eukaryota</taxon>
        <taxon>Fungi</taxon>
        <taxon>Dikarya</taxon>
        <taxon>Basidiomycota</taxon>
        <taxon>Agaricomycotina</taxon>
        <taxon>Agaricomycetes</taxon>
        <taxon>Agaricomycetidae</taxon>
        <taxon>Agaricales</taxon>
        <taxon>Pleurotineae</taxon>
        <taxon>Pleurotaceae</taxon>
        <taxon>Pleurotus</taxon>
    </lineage>
</organism>
<evidence type="ECO:0000256" key="7">
    <source>
        <dbReference type="ARBA" id="ARBA00023004"/>
    </source>
</evidence>
<keyword evidence="12" id="KW-1185">Reference proteome</keyword>
<dbReference type="GeneID" id="59375494"/>
<dbReference type="CDD" id="cd11061">
    <property type="entry name" value="CYP67-like"/>
    <property type="match status" value="1"/>
</dbReference>
<evidence type="ECO:0000256" key="8">
    <source>
        <dbReference type="ARBA" id="ARBA00023033"/>
    </source>
</evidence>
<dbReference type="GO" id="GO:0020037">
    <property type="term" value="F:heme binding"/>
    <property type="evidence" value="ECO:0007669"/>
    <property type="project" value="InterPro"/>
</dbReference>
<evidence type="ECO:0008006" key="13">
    <source>
        <dbReference type="Google" id="ProtNLM"/>
    </source>
</evidence>
<dbReference type="InterPro" id="IPR002401">
    <property type="entry name" value="Cyt_P450_E_grp-I"/>
</dbReference>
<dbReference type="GO" id="GO:0016705">
    <property type="term" value="F:oxidoreductase activity, acting on paired donors, with incorporation or reduction of molecular oxygen"/>
    <property type="evidence" value="ECO:0007669"/>
    <property type="project" value="InterPro"/>
</dbReference>
<comment type="pathway">
    <text evidence="2">Secondary metabolite biosynthesis.</text>
</comment>
<evidence type="ECO:0000256" key="5">
    <source>
        <dbReference type="ARBA" id="ARBA00022723"/>
    </source>
</evidence>
<keyword evidence="10" id="KW-0812">Transmembrane</keyword>
<evidence type="ECO:0000256" key="10">
    <source>
        <dbReference type="SAM" id="Phobius"/>
    </source>
</evidence>
<proteinExistence type="inferred from homology"/>
<sequence>MSPQLHTLFFFSGKANSSIADHFIGLLSDKQPHHHQMYYSTIEKVVGWELSWPILLFVFVASLFVVTSRPDPFSDIPGPFLARWTPLWLAYQARRGRRYQVVDELHKRYGRFVRIAPNHISVADKDALPIVYGQGHRAFDKSPFYHAFIGDKASVFSTTDRQDHAQKRKLVSQAFSYGSLLNLTPLISAIVSSFVEKLDKISESAEYIDALVWFNYLAFDLLSDLAFGEPIGMVEKGSDAVVVEKADGETVMEHAISLVDEREHLAAVVGHHPTFRFLSKFLPDPFFVRGHRASHGLEDLARRRVMKRIRSNAHRDDILGRLIHARIGDGGSLTADQTNELIAESVTLLIAGSDTTSNSLTAILHLLLTHPDDFKRLYTVLEEAVEPGELPRYNQVKDIPLLDATIDEGLRLHATTAIGLHRSVPDGGILCCGRFFPASTEMSVPAWTIQHDESIWNDPENFRPQRWLDNPDLRRYLMTFGKGPRACLLMDVILSSLAYMEMRLVLSTIILRYDMELQTPHMETTEGFMHKPKCLMTRFRRRNASP</sequence>
<keyword evidence="4 9" id="KW-0349">Heme</keyword>
<dbReference type="SUPFAM" id="SSF48264">
    <property type="entry name" value="Cytochrome P450"/>
    <property type="match status" value="1"/>
</dbReference>
<evidence type="ECO:0000256" key="2">
    <source>
        <dbReference type="ARBA" id="ARBA00005179"/>
    </source>
</evidence>
<dbReference type="Gene3D" id="1.10.630.10">
    <property type="entry name" value="Cytochrome P450"/>
    <property type="match status" value="1"/>
</dbReference>
<dbReference type="PANTHER" id="PTHR24305">
    <property type="entry name" value="CYTOCHROME P450"/>
    <property type="match status" value="1"/>
</dbReference>
<evidence type="ECO:0000313" key="12">
    <source>
        <dbReference type="Proteomes" id="UP000623687"/>
    </source>
</evidence>
<dbReference type="OrthoDB" id="1470350at2759"/>
<keyword evidence="10" id="KW-0472">Membrane</keyword>
<comment type="similarity">
    <text evidence="3">Belongs to the cytochrome P450 family.</text>
</comment>
<evidence type="ECO:0000256" key="6">
    <source>
        <dbReference type="ARBA" id="ARBA00023002"/>
    </source>
</evidence>
<dbReference type="AlphaFoldDB" id="A0A8H7A130"/>
<comment type="cofactor">
    <cofactor evidence="1 9">
        <name>heme</name>
        <dbReference type="ChEBI" id="CHEBI:30413"/>
    </cofactor>
</comment>
<dbReference type="InterPro" id="IPR036396">
    <property type="entry name" value="Cyt_P450_sf"/>
</dbReference>
<evidence type="ECO:0000313" key="11">
    <source>
        <dbReference type="EMBL" id="KAF7433713.1"/>
    </source>
</evidence>
<dbReference type="RefSeq" id="XP_036633740.1">
    <property type="nucleotide sequence ID" value="XM_036775238.1"/>
</dbReference>
<dbReference type="PRINTS" id="PR00385">
    <property type="entry name" value="P450"/>
</dbReference>
<name>A0A8H7A130_PLEOS</name>